<dbReference type="PROSITE" id="PS50833">
    <property type="entry name" value="BRIX"/>
    <property type="match status" value="1"/>
</dbReference>
<keyword evidence="3" id="KW-0687">Ribonucleoprotein</keyword>
<dbReference type="GO" id="GO:0030515">
    <property type="term" value="F:snoRNA binding"/>
    <property type="evidence" value="ECO:0007669"/>
    <property type="project" value="TreeGrafter"/>
</dbReference>
<keyword evidence="4" id="KW-1185">Reference proteome</keyword>
<dbReference type="PANTHER" id="PTHR22734:SF2">
    <property type="entry name" value="U3 SMALL NUCLEOLAR RIBONUCLEOPROTEIN PROTEIN IMP4"/>
    <property type="match status" value="1"/>
</dbReference>
<dbReference type="SUPFAM" id="SSF52954">
    <property type="entry name" value="Class II aaRS ABD-related"/>
    <property type="match status" value="2"/>
</dbReference>
<accession>A0A1Y1JES4</accession>
<evidence type="ECO:0000256" key="1">
    <source>
        <dbReference type="SAM" id="Coils"/>
    </source>
</evidence>
<dbReference type="Pfam" id="PF04427">
    <property type="entry name" value="Brix"/>
    <property type="match status" value="1"/>
</dbReference>
<feature type="coiled-coil region" evidence="1">
    <location>
        <begin position="15"/>
        <end position="63"/>
    </location>
</feature>
<evidence type="ECO:0000259" key="2">
    <source>
        <dbReference type="PROSITE" id="PS50833"/>
    </source>
</evidence>
<dbReference type="OrthoDB" id="10253204at2759"/>
<dbReference type="SMART" id="SM00879">
    <property type="entry name" value="Brix"/>
    <property type="match status" value="1"/>
</dbReference>
<dbReference type="OMA" id="IGTMSEQ"/>
<gene>
    <name evidence="3" type="ORF">PGO_051270</name>
</gene>
<dbReference type="PANTHER" id="PTHR22734">
    <property type="entry name" value="U3 SMALL NUCLEOLAR RIBONUCLEOPROTEIN PROTEIN IMP4"/>
    <property type="match status" value="1"/>
</dbReference>
<name>A0A1Y1JES4_PLAGO</name>
<protein>
    <submittedName>
        <fullName evidence="3">U3 small nucleolar ribonucleoprotein protein</fullName>
    </submittedName>
</protein>
<dbReference type="GeneID" id="39746429"/>
<evidence type="ECO:0000313" key="4">
    <source>
        <dbReference type="Proteomes" id="UP000195521"/>
    </source>
</evidence>
<sequence length="349" mass="41848">MLRRNIRLRKEYLYLKKVEEEKKKYADKIKSIKKSYEENKKIKSDLKNEENELRKQMNLYDDKSFNRKFDDEYFFCGIENPRVLITTSRNPSTQLESFAKEFKLLIPNSEKINRGSYFIKDILNFARKNNITDVIIIHEYKGKPRNLIICHLPFGPTLFCTIKDCKMRHDFMDQLNSMSSCNPHLIFHNFNSDLGKRIMSIFKYLFPPVKIRMNKRKLSKNKNQNGTDASSQTQLPVANNVLYQTGGRIDNEEEEEDNELQIAFKNNEYMRIQKFENNRVITFFNKNDIIYFRHYNWETNEKNEIILNEVGPRFSFLVYKINKETLDSLNEDYEYVYRPFLNSKKALLT</sequence>
<evidence type="ECO:0000313" key="3">
    <source>
        <dbReference type="EMBL" id="GAW79717.1"/>
    </source>
</evidence>
<keyword evidence="1" id="KW-0175">Coiled coil</keyword>
<dbReference type="AlphaFoldDB" id="A0A1Y1JES4"/>
<dbReference type="GO" id="GO:0006364">
    <property type="term" value="P:rRNA processing"/>
    <property type="evidence" value="ECO:0007669"/>
    <property type="project" value="InterPro"/>
</dbReference>
<organism evidence="3 4">
    <name type="scientific">Plasmodium gonderi</name>
    <dbReference type="NCBI Taxonomy" id="77519"/>
    <lineage>
        <taxon>Eukaryota</taxon>
        <taxon>Sar</taxon>
        <taxon>Alveolata</taxon>
        <taxon>Apicomplexa</taxon>
        <taxon>Aconoidasida</taxon>
        <taxon>Haemosporida</taxon>
        <taxon>Plasmodiidae</taxon>
        <taxon>Plasmodium</taxon>
        <taxon>Plasmodium (Plasmodium)</taxon>
    </lineage>
</organism>
<dbReference type="GO" id="GO:0005654">
    <property type="term" value="C:nucleoplasm"/>
    <property type="evidence" value="ECO:0007669"/>
    <property type="project" value="UniProtKB-ARBA"/>
</dbReference>
<dbReference type="GO" id="GO:0042134">
    <property type="term" value="F:rRNA primary transcript binding"/>
    <property type="evidence" value="ECO:0007669"/>
    <property type="project" value="InterPro"/>
</dbReference>
<dbReference type="InterPro" id="IPR044281">
    <property type="entry name" value="IMP4/RPF1"/>
</dbReference>
<proteinExistence type="predicted"/>
<dbReference type="RefSeq" id="XP_028542306.1">
    <property type="nucleotide sequence ID" value="XM_028686505.1"/>
</dbReference>
<dbReference type="EMBL" id="BDQF01000006">
    <property type="protein sequence ID" value="GAW79717.1"/>
    <property type="molecule type" value="Genomic_DNA"/>
</dbReference>
<dbReference type="GO" id="GO:0034457">
    <property type="term" value="C:Mpp10 complex"/>
    <property type="evidence" value="ECO:0007669"/>
    <property type="project" value="UniProtKB-ARBA"/>
</dbReference>
<dbReference type="GO" id="GO:0032040">
    <property type="term" value="C:small-subunit processome"/>
    <property type="evidence" value="ECO:0007669"/>
    <property type="project" value="TreeGrafter"/>
</dbReference>
<reference evidence="4" key="1">
    <citation type="submission" date="2017-04" db="EMBL/GenBank/DDBJ databases">
        <title>Plasmodium gonderi genome.</title>
        <authorList>
            <person name="Arisue N."/>
            <person name="Honma H."/>
            <person name="Kawai S."/>
            <person name="Tougan T."/>
            <person name="Tanabe K."/>
            <person name="Horii T."/>
        </authorList>
    </citation>
    <scope>NUCLEOTIDE SEQUENCE [LARGE SCALE GENOMIC DNA]</scope>
    <source>
        <strain evidence="4">ATCC 30045</strain>
    </source>
</reference>
<dbReference type="InterPro" id="IPR007109">
    <property type="entry name" value="Brix"/>
</dbReference>
<dbReference type="Gene3D" id="3.40.50.10480">
    <property type="entry name" value="Probable brix-domain ribosomal biogenesis protein"/>
    <property type="match status" value="1"/>
</dbReference>
<dbReference type="Proteomes" id="UP000195521">
    <property type="component" value="Unassembled WGS sequence"/>
</dbReference>
<comment type="caution">
    <text evidence="3">The sequence shown here is derived from an EMBL/GenBank/DDBJ whole genome shotgun (WGS) entry which is preliminary data.</text>
</comment>
<dbReference type="FunFam" id="3.40.50.10480:FF:000001">
    <property type="entry name" value="IMP4, U3 small nucleolar ribonucleoprotein"/>
    <property type="match status" value="1"/>
</dbReference>
<feature type="domain" description="Brix" evidence="2">
    <location>
        <begin position="81"/>
        <end position="327"/>
    </location>
</feature>
<dbReference type="GO" id="GO:0042274">
    <property type="term" value="P:ribosomal small subunit biogenesis"/>
    <property type="evidence" value="ECO:0007669"/>
    <property type="project" value="UniProtKB-ARBA"/>
</dbReference>